<evidence type="ECO:0000256" key="2">
    <source>
        <dbReference type="ARBA" id="ARBA00022737"/>
    </source>
</evidence>
<feature type="compositionally biased region" description="Basic and acidic residues" evidence="3">
    <location>
        <begin position="276"/>
        <end position="419"/>
    </location>
</feature>
<evidence type="ECO:0000256" key="1">
    <source>
        <dbReference type="ARBA" id="ARBA00022614"/>
    </source>
</evidence>
<dbReference type="InterPro" id="IPR000048">
    <property type="entry name" value="IQ_motif_EF-hand-BS"/>
</dbReference>
<feature type="compositionally biased region" description="Basic and acidic residues" evidence="3">
    <location>
        <begin position="484"/>
        <end position="512"/>
    </location>
</feature>
<dbReference type="PANTHER" id="PTHR46652">
    <property type="entry name" value="LEUCINE-RICH REPEAT AND IQ DOMAIN-CONTAINING PROTEIN 1-RELATED"/>
    <property type="match status" value="1"/>
</dbReference>
<dbReference type="RefSeq" id="XP_008289922.1">
    <property type="nucleotide sequence ID" value="XM_008291700.1"/>
</dbReference>
<evidence type="ECO:0000313" key="5">
    <source>
        <dbReference type="RefSeq" id="XP_008289922.1"/>
    </source>
</evidence>
<feature type="compositionally biased region" description="Pro residues" evidence="3">
    <location>
        <begin position="1266"/>
        <end position="1278"/>
    </location>
</feature>
<dbReference type="PROSITE" id="PS51450">
    <property type="entry name" value="LRR"/>
    <property type="match status" value="5"/>
</dbReference>
<dbReference type="AlphaFoldDB" id="A0A9Y4KDE7"/>
<accession>A0A9Y4KDE7</accession>
<dbReference type="PROSITE" id="PS50096">
    <property type="entry name" value="IQ"/>
    <property type="match status" value="1"/>
</dbReference>
<reference evidence="5" key="1">
    <citation type="submission" date="2025-08" db="UniProtKB">
        <authorList>
            <consortium name="RefSeq"/>
        </authorList>
    </citation>
    <scope>IDENTIFICATION</scope>
</reference>
<evidence type="ECO:0000313" key="4">
    <source>
        <dbReference type="Proteomes" id="UP000694891"/>
    </source>
</evidence>
<gene>
    <name evidence="5" type="primary">lrriq1</name>
</gene>
<feature type="region of interest" description="Disordered" evidence="3">
    <location>
        <begin position="1253"/>
        <end position="1278"/>
    </location>
</feature>
<dbReference type="InterPro" id="IPR001611">
    <property type="entry name" value="Leu-rich_rpt"/>
</dbReference>
<dbReference type="Pfam" id="PF13855">
    <property type="entry name" value="LRR_8"/>
    <property type="match status" value="1"/>
</dbReference>
<keyword evidence="2" id="KW-0677">Repeat</keyword>
<feature type="compositionally biased region" description="Basic and acidic residues" evidence="3">
    <location>
        <begin position="428"/>
        <end position="475"/>
    </location>
</feature>
<proteinExistence type="predicted"/>
<feature type="compositionally biased region" description="Basic and acidic residues" evidence="3">
    <location>
        <begin position="140"/>
        <end position="267"/>
    </location>
</feature>
<dbReference type="CTD" id="84125"/>
<sequence>MKKQNEQLIYKTDNVVNKSDDDQLHHALTETQAFFTHSLPVPPSDEDEAGTDEYMDNEDDLELKISECEAEPETGHCEEMQENEQRRQREMDFQEELRKIMEAEKLHQMELEVMERRAQEKLDEELLLQQELLNNLQKQVDQERRKIEEEQKRKKREEEKRKMKEQEEKRKMEEEDIRKRLEERKRMEKEEKRKNLERKKEEEEGIEEEMRKMEEERKIKEIRLKEEEKRRLVEEEERKRGEEKLKERDKNKKQEEDKTMKRGDTKNMMKMTGRTLTEDEKGKKEIPCKDDQRKMEDEERKKREDEEERRKEGQRVTKELEMMMKQEEMEKNEMERESDEERQKSEVPKKVMDGQIRRREGGSRKIEIKLKGNEHKRNKKDEMRHSLENKDMARSEEEKKTKEEELTEGHNEEMRRQKEDEEYININKEIRSKQKMEGYKGCEADNRKREHKTETKNKERRQEEVKKYKEKDDMGTRNTQTDKTYNRKEAREGIEENIKTEERILKQERESTRSQNENTGSTGHSLPSQLGVSTALTFSSSAPLPRESTAGPNISVTAQQQDAEKNISQTSICKTTDQQDPAVRSCASSCSLPEHTEQKRLLWMKDCVSWSKLCLQTRRKPKGSAWSHRGLRRAPEASSLPPLCPHTLLQSTGWKSLQEVTMVTLEDLPGCSLSTLVHCNQLRSLTLRRCGLKSLEGISQLQELCYIDLEENDISFVDCKNMTSLRVLRLAHNKLTSIHGLSGADSLDFLDLSHNSITRIAGLESVRRLQRLSLDHNQLISTKGLKDVYTLLHLDCSHNHLANVEGLENNALLHTLDLRGNSLTEPPSLNNQVLLRALHLDDNSISSLQDLTACWLPLLQHLSVAQNRITQLPSMSDFLSLENLRLSFNCLSELRNICENLERCQFLQEVHLTGNPLQQESGWRSTLQRAVPGLRAIDSQQTDSFLPPPAVQQVSLASDSFLTFCQAQLQQTHDLQQCHSRELSNASSSLEAVKSICRHFTMTLKLAEDQRFAHECGDTTVPEEHWVGDQTLPEKILHMDGIIAEKLSECPKMKSTRPPAISRADSIRCGYWSLEDTPAAESHHDTFDSVTISPKTIQTVTKTTSASLEKAPVPNYQDSDLKNSTAAVVIQQWWRKYKGNINAPPFSEKGGDGGMPASGSSIINKSAVDNYAATVIQAFWRGFILRRRLASALAAVKCPGEGVDDNFEEVDVDEFVFDEDDHEASATVATEAVCRELTCSAVILGPCKQAKAKLPSCSPGPDLCKAPPPPDPSPVPGA</sequence>
<feature type="region of interest" description="Disordered" evidence="3">
    <location>
        <begin position="34"/>
        <end position="53"/>
    </location>
</feature>
<organism evidence="4 5">
    <name type="scientific">Stegastes partitus</name>
    <name type="common">bicolor damselfish</name>
    <dbReference type="NCBI Taxonomy" id="144197"/>
    <lineage>
        <taxon>Eukaryota</taxon>
        <taxon>Metazoa</taxon>
        <taxon>Chordata</taxon>
        <taxon>Craniata</taxon>
        <taxon>Vertebrata</taxon>
        <taxon>Euteleostomi</taxon>
        <taxon>Actinopterygii</taxon>
        <taxon>Neopterygii</taxon>
        <taxon>Teleostei</taxon>
        <taxon>Neoteleostei</taxon>
        <taxon>Acanthomorphata</taxon>
        <taxon>Ovalentaria</taxon>
        <taxon>Pomacentridae</taxon>
        <taxon>Stegastes</taxon>
    </lineage>
</organism>
<evidence type="ECO:0000256" key="3">
    <source>
        <dbReference type="SAM" id="MobiDB-lite"/>
    </source>
</evidence>
<dbReference type="SMART" id="SM00369">
    <property type="entry name" value="LRR_TYP"/>
    <property type="match status" value="3"/>
</dbReference>
<dbReference type="CDD" id="cd23767">
    <property type="entry name" value="IQCD"/>
    <property type="match status" value="1"/>
</dbReference>
<feature type="compositionally biased region" description="Polar residues" evidence="3">
    <location>
        <begin position="513"/>
        <end position="529"/>
    </location>
</feature>
<dbReference type="InterPro" id="IPR050836">
    <property type="entry name" value="SDS22/Internalin_LRR"/>
</dbReference>
<dbReference type="PANTHER" id="PTHR46652:SF7">
    <property type="entry name" value="LEUCINE-RICH REPEAT AND IQ DOMAIN-CONTAINING PROTEIN 1"/>
    <property type="match status" value="1"/>
</dbReference>
<dbReference type="GeneID" id="103364547"/>
<feature type="region of interest" description="Disordered" evidence="3">
    <location>
        <begin position="137"/>
        <end position="529"/>
    </location>
</feature>
<dbReference type="InterPro" id="IPR003591">
    <property type="entry name" value="Leu-rich_rpt_typical-subtyp"/>
</dbReference>
<keyword evidence="1" id="KW-0433">Leucine-rich repeat</keyword>
<dbReference type="Gene3D" id="3.80.10.10">
    <property type="entry name" value="Ribonuclease Inhibitor"/>
    <property type="match status" value="2"/>
</dbReference>
<name>A0A9Y4KDE7_9TELE</name>
<feature type="region of interest" description="Disordered" evidence="3">
    <location>
        <begin position="70"/>
        <end position="95"/>
    </location>
</feature>
<dbReference type="InterPro" id="IPR032675">
    <property type="entry name" value="LRR_dom_sf"/>
</dbReference>
<dbReference type="Pfam" id="PF00612">
    <property type="entry name" value="IQ"/>
    <property type="match status" value="1"/>
</dbReference>
<dbReference type="SUPFAM" id="SSF52058">
    <property type="entry name" value="L domain-like"/>
    <property type="match status" value="1"/>
</dbReference>
<dbReference type="Gene3D" id="1.20.5.190">
    <property type="match status" value="1"/>
</dbReference>
<dbReference type="SMART" id="SM00365">
    <property type="entry name" value="LRR_SD22"/>
    <property type="match status" value="4"/>
</dbReference>
<dbReference type="Proteomes" id="UP000694891">
    <property type="component" value="Unplaced"/>
</dbReference>
<feature type="compositionally biased region" description="Acidic residues" evidence="3">
    <location>
        <begin position="44"/>
        <end position="53"/>
    </location>
</feature>
<keyword evidence="4" id="KW-1185">Reference proteome</keyword>
<protein>
    <submittedName>
        <fullName evidence="5">Leucine-rich repeat and IQ domain-containing protein 1</fullName>
    </submittedName>
</protein>